<proteinExistence type="predicted"/>
<reference evidence="1 2" key="1">
    <citation type="journal article" date="2025" name="Microbiol. Resour. Announc.">
        <title>Draft genome sequences for Neonectria magnoliae and Neonectria punicea, canker pathogens of Liriodendron tulipifera and Acer saccharum in West Virginia.</title>
        <authorList>
            <person name="Petronek H.M."/>
            <person name="Kasson M.T."/>
            <person name="Metheny A.M."/>
            <person name="Stauder C.M."/>
            <person name="Lovett B."/>
            <person name="Lynch S.C."/>
            <person name="Garnas J.R."/>
            <person name="Kasson L.R."/>
            <person name="Stajich J.E."/>
        </authorList>
    </citation>
    <scope>NUCLEOTIDE SEQUENCE [LARGE SCALE GENOMIC DNA]</scope>
    <source>
        <strain evidence="1 2">NRRL 64653</strain>
    </source>
</reference>
<sequence length="335" mass="38103">MSSAKEIQNHWLPEQTPAADVGYDTRGFDCLVAVIRRIYNLVADDLNDSEAFAEAQEKNPILRYACGLPDLPVVVTPDLVASSVAEKKTITTKLLGNDPGAFINFYDLCNSELMNETFWRLRPFHLFRPRLENFEGSSPPWRWIDWDPREITAMNLIRMESSQNPASTLQDLVNGTFGRRTWHGREVLLASNCPTVVRVLYAPGPDRVDSFEELRSFDMPYYNFENGWQVSGQGRMRYSLVAVVHMAIPDAVAVQDSVRFYGLDGSQLVSRSSNPAFTDYYWSLDEFTNNSYMLFFGKADEVQLEPGFPEVAPVKEPVPGNKLIMDVLKSYRESR</sequence>
<comment type="caution">
    <text evidence="1">The sequence shown here is derived from an EMBL/GenBank/DDBJ whole genome shotgun (WGS) entry which is preliminary data.</text>
</comment>
<evidence type="ECO:0000313" key="2">
    <source>
        <dbReference type="Proteomes" id="UP001498476"/>
    </source>
</evidence>
<dbReference type="Proteomes" id="UP001498476">
    <property type="component" value="Unassembled WGS sequence"/>
</dbReference>
<organism evidence="1 2">
    <name type="scientific">Neonectria punicea</name>
    <dbReference type="NCBI Taxonomy" id="979145"/>
    <lineage>
        <taxon>Eukaryota</taxon>
        <taxon>Fungi</taxon>
        <taxon>Dikarya</taxon>
        <taxon>Ascomycota</taxon>
        <taxon>Pezizomycotina</taxon>
        <taxon>Sordariomycetes</taxon>
        <taxon>Hypocreomycetidae</taxon>
        <taxon>Hypocreales</taxon>
        <taxon>Nectriaceae</taxon>
        <taxon>Neonectria</taxon>
    </lineage>
</organism>
<dbReference type="EMBL" id="JAZAVJ010000022">
    <property type="protein sequence ID" value="KAK7421454.1"/>
    <property type="molecule type" value="Genomic_DNA"/>
</dbReference>
<name>A0ABR1HKD9_9HYPO</name>
<protein>
    <submittedName>
        <fullName evidence="1">Uncharacterized protein</fullName>
    </submittedName>
</protein>
<accession>A0ABR1HKD9</accession>
<keyword evidence="2" id="KW-1185">Reference proteome</keyword>
<evidence type="ECO:0000313" key="1">
    <source>
        <dbReference type="EMBL" id="KAK7421454.1"/>
    </source>
</evidence>
<gene>
    <name evidence="1" type="ORF">QQX98_002152</name>
</gene>